<evidence type="ECO:0000259" key="2">
    <source>
        <dbReference type="Pfam" id="PF01551"/>
    </source>
</evidence>
<dbReference type="EMBL" id="WNKX01000013">
    <property type="protein sequence ID" value="MTW12318.1"/>
    <property type="molecule type" value="Genomic_DNA"/>
</dbReference>
<protein>
    <submittedName>
        <fullName evidence="3">Peptidoglycan DD-metalloendopeptidase family protein</fullName>
    </submittedName>
</protein>
<accession>A0A6L6QIL8</accession>
<dbReference type="InterPro" id="IPR016047">
    <property type="entry name" value="M23ase_b-sheet_dom"/>
</dbReference>
<dbReference type="Pfam" id="PF01551">
    <property type="entry name" value="Peptidase_M23"/>
    <property type="match status" value="1"/>
</dbReference>
<proteinExistence type="predicted"/>
<dbReference type="PANTHER" id="PTHR21666:SF270">
    <property type="entry name" value="MUREIN HYDROLASE ACTIVATOR ENVC"/>
    <property type="match status" value="1"/>
</dbReference>
<dbReference type="AlphaFoldDB" id="A0A6L6QIL8"/>
<name>A0A6L6QIL8_9BURK</name>
<keyword evidence="4" id="KW-1185">Reference proteome</keyword>
<reference evidence="3 4" key="1">
    <citation type="submission" date="2019-11" db="EMBL/GenBank/DDBJ databases">
        <title>Type strains purchased from KCTC, JCM and DSMZ.</title>
        <authorList>
            <person name="Lu H."/>
        </authorList>
    </citation>
    <scope>NUCLEOTIDE SEQUENCE [LARGE SCALE GENOMIC DNA]</scope>
    <source>
        <strain evidence="3 4">JCM 31587</strain>
    </source>
</reference>
<dbReference type="CDD" id="cd12797">
    <property type="entry name" value="M23_peptidase"/>
    <property type="match status" value="1"/>
</dbReference>
<sequence length="333" mass="36186">MEAITQPGMAPRVERLAAPRAQHRLPLRRSRHRQLAPIRHCHPGRHSIAPELQEDLQLMKENLVCYLRICQNALCVRNSPAMPKINNFLLMAVLAAANIARTAAAMPMPIPEPTDIPAPQLQPQLQVEEKEEPSQPKDALSQQWRLPLEGGRVSSFFGASRGHRAHGGIDFSVPRNTPVMATNDGTVVASGVGYLGDRKYGNVVVIEHEGGLRSLYAHLNKRSVNVGDTVTAGELIGLSGATGHATGPHLHLEAYENGTRIDPNRFMLANLEDNALPSAMHAKRTGVEEVPPAPHSRGKAGKKDKGTRLASAKTSKKKSTQVAQKSSKSHKRA</sequence>
<dbReference type="Gene3D" id="2.70.70.10">
    <property type="entry name" value="Glucose Permease (Domain IIA)"/>
    <property type="match status" value="1"/>
</dbReference>
<dbReference type="OrthoDB" id="9815245at2"/>
<feature type="domain" description="M23ase beta-sheet core" evidence="2">
    <location>
        <begin position="165"/>
        <end position="263"/>
    </location>
</feature>
<feature type="region of interest" description="Disordered" evidence="1">
    <location>
        <begin position="285"/>
        <end position="333"/>
    </location>
</feature>
<organism evidence="3 4">
    <name type="scientific">Massilia eburnea</name>
    <dbReference type="NCBI Taxonomy" id="1776165"/>
    <lineage>
        <taxon>Bacteria</taxon>
        <taxon>Pseudomonadati</taxon>
        <taxon>Pseudomonadota</taxon>
        <taxon>Betaproteobacteria</taxon>
        <taxon>Burkholderiales</taxon>
        <taxon>Oxalobacteraceae</taxon>
        <taxon>Telluria group</taxon>
        <taxon>Massilia</taxon>
    </lineage>
</organism>
<comment type="caution">
    <text evidence="3">The sequence shown here is derived from an EMBL/GenBank/DDBJ whole genome shotgun (WGS) entry which is preliminary data.</text>
</comment>
<evidence type="ECO:0000256" key="1">
    <source>
        <dbReference type="SAM" id="MobiDB-lite"/>
    </source>
</evidence>
<dbReference type="SUPFAM" id="SSF51261">
    <property type="entry name" value="Duplicated hybrid motif"/>
    <property type="match status" value="1"/>
</dbReference>
<dbReference type="Proteomes" id="UP000472320">
    <property type="component" value="Unassembled WGS sequence"/>
</dbReference>
<dbReference type="PANTHER" id="PTHR21666">
    <property type="entry name" value="PEPTIDASE-RELATED"/>
    <property type="match status" value="1"/>
</dbReference>
<evidence type="ECO:0000313" key="4">
    <source>
        <dbReference type="Proteomes" id="UP000472320"/>
    </source>
</evidence>
<dbReference type="InterPro" id="IPR050570">
    <property type="entry name" value="Cell_wall_metabolism_enzyme"/>
</dbReference>
<dbReference type="InterPro" id="IPR011055">
    <property type="entry name" value="Dup_hybrid_motif"/>
</dbReference>
<gene>
    <name evidence="3" type="ORF">GM658_17055</name>
</gene>
<evidence type="ECO:0000313" key="3">
    <source>
        <dbReference type="EMBL" id="MTW12318.1"/>
    </source>
</evidence>
<dbReference type="GO" id="GO:0004222">
    <property type="term" value="F:metalloendopeptidase activity"/>
    <property type="evidence" value="ECO:0007669"/>
    <property type="project" value="TreeGrafter"/>
</dbReference>